<protein>
    <submittedName>
        <fullName evidence="7">Uncharacterized protein</fullName>
    </submittedName>
</protein>
<accession>A0A182F5M0</accession>
<dbReference type="HAMAP" id="MF_00235">
    <property type="entry name" value="Adenylate_kinase_Adk"/>
    <property type="match status" value="1"/>
</dbReference>
<sequence length="1261" mass="141204">MIHSLGGLREISTTFAQRQRRIEVRFRPDCLFAKPAYGEGTDITGMALKVVVRRKKSNPEEAVVKSTKIIGCVRRIYKFSAMCDFQQLPVFHNTKTDRVECLYDEIVPNVMSTANPLERSDVPFFLPPACFSRSETVNSNMLRQKKPTDSDATQGRKQRPLKQKYGIYHPFTLADPIPSESNKMYQEMLATRMIPKKCIEDIKAAFDARPIWTKNALRSINRFNMTNETISTILPSVGFYYVNGPWRGTWVRYGYDPRKHFEARMYQLLDFRVRSIDALHESIGVKRRVTGKRNYRIGGTTKTASNKDGPRHSYSIFTEDTIPQYRIIFYQYCDIHLKKIKEMLNKVPSPMSGTVCDERNGWLPNRFDDQCRNILMEVVLNNIRKLRKSNPEEYEEMESGSEEGEGILEDEFDEDDEEPVSDEEDPDWKGGGGQGSRSAVVRTPASASNSMQNTGKVKFDPPKVPVIFVLGGPGSGKVTHCDTLMQERRGVTHINMMDLLQQYAIGNDMQDFSQLSSRTVTEVLMLEMKMSPAAKTYLVSGYPRSMRDVVEYSEKFQHMFNHSSTCVKFNLPMAEKIQVINGVILISWRQAVLQKQIDYGAKLGHVVLSLAKMELENFFKNVMPVADYFDQSDMLIAINGERSPSEVYKDFRTAVLDILGAQENQEALLNGVAGMGRGVDDIPGSIVSVDTAPSQPKVIAAPSHQVELNHTRTPPPVIASRPSADRMTRPTSHGLLQRQQSRSSLRQVVRHDDTSETASTVGFAELEPDRIQSIRHGRVPPVIWVIGGPGSNKASLCLKVVGLNPGWSHFSVGRSLRALAESGPRVGSDNYAVKEAITAGEMVPKKSLNALIENQLLQLGDRRGIIIDGYPRDMEQVADFERKFKQKPPVILLDCSKLQLGRGRLDDTVSSFRRRLELFRELTLPMLKEMDTAGRLTIVDGDTDSPSVQREFERIVRVNIERVLNPGLGSDSAKDREAPAVVQIGSFKNVLQRTQQQATSVDAIVQDLDTDMPGAVPTISHHLFMCHQMALEHESKTKSDKSSSSGSSSPAVQSTTHGAGQVQMRDANVPIIWVLGGPGCGKGTQCEKIVAKYNFSHFSTGDLLRDEVASGSEKGKELQDMMKQGILVPNETVLKLLEAAMVKALNGTVGYLIDGYPREPAQGPEFEKFIAPVDIILYFECSNETLVARIMKRAAESATVRADDNEETLKTRIATFRENTEKILVQYPTQLRRINAERAPADIFADVEKAIDELLATKVKK</sequence>
<feature type="compositionally biased region" description="Low complexity" evidence="4">
    <location>
        <begin position="735"/>
        <end position="747"/>
    </location>
</feature>
<keyword evidence="3" id="KW-0418">Kinase</keyword>
<dbReference type="GO" id="GO:0005524">
    <property type="term" value="F:ATP binding"/>
    <property type="evidence" value="ECO:0007669"/>
    <property type="project" value="InterPro"/>
</dbReference>
<dbReference type="VEuPathDB" id="VectorBase:AALB20_036430"/>
<dbReference type="InterPro" id="IPR027417">
    <property type="entry name" value="P-loop_NTPase"/>
</dbReference>
<feature type="compositionally biased region" description="Acidic residues" evidence="4">
    <location>
        <begin position="412"/>
        <end position="426"/>
    </location>
</feature>
<dbReference type="GO" id="GO:0006139">
    <property type="term" value="P:nucleobase-containing compound metabolic process"/>
    <property type="evidence" value="ECO:0007669"/>
    <property type="project" value="InterPro"/>
</dbReference>
<dbReference type="VEuPathDB" id="VectorBase:AALB20_032544"/>
<reference evidence="7" key="2">
    <citation type="submission" date="2022-08" db="UniProtKB">
        <authorList>
            <consortium name="EnsemblMetazoa"/>
        </authorList>
    </citation>
    <scope>IDENTIFICATION</scope>
    <source>
        <strain evidence="7">STECLA/ALBI9_A</strain>
    </source>
</reference>
<dbReference type="SUPFAM" id="SSF52540">
    <property type="entry name" value="P-loop containing nucleoside triphosphate hydrolases"/>
    <property type="match status" value="3"/>
</dbReference>
<evidence type="ECO:0000259" key="6">
    <source>
        <dbReference type="Pfam" id="PF17682"/>
    </source>
</evidence>
<evidence type="ECO:0000256" key="4">
    <source>
        <dbReference type="SAM" id="MobiDB-lite"/>
    </source>
</evidence>
<dbReference type="Proteomes" id="UP000069272">
    <property type="component" value="Chromosome 2L"/>
</dbReference>
<dbReference type="AlphaFoldDB" id="A0A182F5M0"/>
<dbReference type="PANTHER" id="PTHR23359">
    <property type="entry name" value="NUCLEOTIDE KINASE"/>
    <property type="match status" value="1"/>
</dbReference>
<dbReference type="InterPro" id="IPR041499">
    <property type="entry name" value="Tfc1/Sfc1_N"/>
</dbReference>
<feature type="domain" description="Transcription factor IIIC subunit 5 HTH" evidence="5">
    <location>
        <begin position="125"/>
        <end position="272"/>
    </location>
</feature>
<feature type="region of interest" description="Disordered" evidence="4">
    <location>
        <begin position="1032"/>
        <end position="1060"/>
    </location>
</feature>
<dbReference type="VEuPathDB" id="VectorBase:AALB20_027435"/>
<dbReference type="PRINTS" id="PR00094">
    <property type="entry name" value="ADENYLTKNASE"/>
</dbReference>
<dbReference type="InterPro" id="IPR000850">
    <property type="entry name" value="Adenylat/UMP-CMP_kin"/>
</dbReference>
<keyword evidence="2" id="KW-0547">Nucleotide-binding</keyword>
<feature type="compositionally biased region" description="Basic and acidic residues" evidence="4">
    <location>
        <begin position="1032"/>
        <end position="1041"/>
    </location>
</feature>
<dbReference type="InterPro" id="IPR033690">
    <property type="entry name" value="Adenylat_kinase_CS"/>
</dbReference>
<evidence type="ECO:0000259" key="5">
    <source>
        <dbReference type="Pfam" id="PF09734"/>
    </source>
</evidence>
<evidence type="ECO:0000256" key="2">
    <source>
        <dbReference type="ARBA" id="ARBA00022741"/>
    </source>
</evidence>
<feature type="domain" description="Transcription factor IIIC subunit Tfc1/Sfc1 triple barrel" evidence="6">
    <location>
        <begin position="1"/>
        <end position="87"/>
    </location>
</feature>
<organism evidence="7 8">
    <name type="scientific">Anopheles albimanus</name>
    <name type="common">New world malaria mosquito</name>
    <dbReference type="NCBI Taxonomy" id="7167"/>
    <lineage>
        <taxon>Eukaryota</taxon>
        <taxon>Metazoa</taxon>
        <taxon>Ecdysozoa</taxon>
        <taxon>Arthropoda</taxon>
        <taxon>Hexapoda</taxon>
        <taxon>Insecta</taxon>
        <taxon>Pterygota</taxon>
        <taxon>Neoptera</taxon>
        <taxon>Endopterygota</taxon>
        <taxon>Diptera</taxon>
        <taxon>Nematocera</taxon>
        <taxon>Culicoidea</taxon>
        <taxon>Culicidae</taxon>
        <taxon>Anophelinae</taxon>
        <taxon>Anopheles</taxon>
    </lineage>
</organism>
<dbReference type="STRING" id="7167.A0A182F5M0"/>
<dbReference type="Pfam" id="PF09734">
    <property type="entry name" value="Tau95"/>
    <property type="match status" value="1"/>
</dbReference>
<name>A0A182F5M0_ANOAL</name>
<dbReference type="Gene3D" id="3.40.50.300">
    <property type="entry name" value="P-loop containing nucleotide triphosphate hydrolases"/>
    <property type="match status" value="3"/>
</dbReference>
<feature type="compositionally biased region" description="Polar residues" evidence="4">
    <location>
        <begin position="445"/>
        <end position="455"/>
    </location>
</feature>
<reference evidence="7 8" key="1">
    <citation type="journal article" date="2017" name="G3 (Bethesda)">
        <title>The Physical Genome Mapping of Anopheles albimanus Corrected Scaffold Misassemblies and Identified Interarm Rearrangements in Genus Anopheles.</title>
        <authorList>
            <person name="Artemov G.N."/>
            <person name="Peery A.N."/>
            <person name="Jiang X."/>
            <person name="Tu Z."/>
            <person name="Stegniy V.N."/>
            <person name="Sharakhova M.V."/>
            <person name="Sharakhov I.V."/>
        </authorList>
    </citation>
    <scope>NUCLEOTIDE SEQUENCE [LARGE SCALE GENOMIC DNA]</scope>
    <source>
        <strain evidence="7 8">ALBI9_A</strain>
    </source>
</reference>
<proteinExistence type="inferred from homology"/>
<dbReference type="Pfam" id="PF17682">
    <property type="entry name" value="Tau95_N"/>
    <property type="match status" value="1"/>
</dbReference>
<evidence type="ECO:0000256" key="3">
    <source>
        <dbReference type="ARBA" id="ARBA00022777"/>
    </source>
</evidence>
<dbReference type="CDD" id="cd01428">
    <property type="entry name" value="ADK"/>
    <property type="match status" value="2"/>
</dbReference>
<feature type="region of interest" description="Disordered" evidence="4">
    <location>
        <begin position="412"/>
        <end position="458"/>
    </location>
</feature>
<dbReference type="Pfam" id="PF00406">
    <property type="entry name" value="ADK"/>
    <property type="match status" value="3"/>
</dbReference>
<keyword evidence="1" id="KW-0808">Transferase</keyword>
<evidence type="ECO:0000313" key="7">
    <source>
        <dbReference type="EnsemblMetazoa" id="AALB001763-PA"/>
    </source>
</evidence>
<feature type="region of interest" description="Disordered" evidence="4">
    <location>
        <begin position="709"/>
        <end position="756"/>
    </location>
</feature>
<dbReference type="Gene3D" id="3.30.200.160">
    <property type="entry name" value="TFIIIC, subcomplex tauA, subunit Sfc1, barrel domain"/>
    <property type="match status" value="1"/>
</dbReference>
<dbReference type="InterPro" id="IPR042536">
    <property type="entry name" value="TFIIIC_tauA_Sfc1"/>
</dbReference>
<dbReference type="VEuPathDB" id="VectorBase:AALB001763"/>
<dbReference type="EnsemblMetazoa" id="AALB001763-RA">
    <property type="protein sequence ID" value="AALB001763-PA"/>
    <property type="gene ID" value="AALB001763"/>
</dbReference>
<dbReference type="PROSITE" id="PS00113">
    <property type="entry name" value="ADENYLATE_KINASE"/>
    <property type="match status" value="2"/>
</dbReference>
<evidence type="ECO:0000256" key="1">
    <source>
        <dbReference type="ARBA" id="ARBA00022679"/>
    </source>
</evidence>
<dbReference type="InterPro" id="IPR019136">
    <property type="entry name" value="TF_IIIC_su-5_HTH"/>
</dbReference>
<keyword evidence="8" id="KW-1185">Reference proteome</keyword>
<dbReference type="GO" id="GO:0019205">
    <property type="term" value="F:nucleobase-containing compound kinase activity"/>
    <property type="evidence" value="ECO:0007669"/>
    <property type="project" value="InterPro"/>
</dbReference>
<feature type="region of interest" description="Disordered" evidence="4">
    <location>
        <begin position="137"/>
        <end position="159"/>
    </location>
</feature>
<evidence type="ECO:0000313" key="8">
    <source>
        <dbReference type="Proteomes" id="UP000069272"/>
    </source>
</evidence>